<dbReference type="VEuPathDB" id="TriTrypDB:LdBPK_366240.1"/>
<sequence>MSVSSPSASRSGSCGRNDRSGSREEEDRWLLSVSATEGTRSKTSGSASTASASASSASGEDSLAEFSSSGAATSSVSRSASASTFSTASSSTGSSGEGDNDGDDAVEAPRKLPRTEEVDHRLHDSFPTGAVTTVARSVRSGASILPPPPSPPVGAARYGPAFPRRPPDAWAAPPPLPTLSASAKDISEMDVRAGLRLGVFRAATRLSKEQVMDEIESVRMTSHVERVLLESPHQIALLPGVPPLEQEYAWATVFFSSAEAADLCAALLCQPGRRSKWARVSIQRLPIVSSQTEPYTAEEEQRAQVHVYQMNAVAHRLTKGDGAALLCGVHDTVLAQSAYGWCVLSTGGLFPTSGLAAYLKHRHVGNFTGIDVCADFDPRCDEDKCAAGGQCKGVHLRACEQWRLLVPPVLISKRETLTAGTPTLVITSPAESAWQRARRKDTLLVMPLPPEIDEAAFVYMFRWCDGFQRAQTVRTVDALRYGVVQFADAASAQLARQQAISHSNLPVRFVGETAADANSTESLKASPAASSTEPTGSATARPPNKSRTAAPSGANAVPASGSSTAAATHAPDVPFPPLPGGWEYGLSRRTMQYYFLQSGKKSTTWKHPITQEQYKAHR</sequence>
<feature type="compositionally biased region" description="Basic and acidic residues" evidence="1">
    <location>
        <begin position="107"/>
        <end position="124"/>
    </location>
</feature>
<feature type="compositionally biased region" description="Polar residues" evidence="1">
    <location>
        <begin position="518"/>
        <end position="538"/>
    </location>
</feature>
<dbReference type="InterPro" id="IPR001202">
    <property type="entry name" value="WW_dom"/>
</dbReference>
<feature type="compositionally biased region" description="Low complexity" evidence="1">
    <location>
        <begin position="556"/>
        <end position="571"/>
    </location>
</feature>
<feature type="region of interest" description="Disordered" evidence="1">
    <location>
        <begin position="518"/>
        <end position="577"/>
    </location>
</feature>
<dbReference type="SUPFAM" id="SSF51045">
    <property type="entry name" value="WW domain"/>
    <property type="match status" value="1"/>
</dbReference>
<feature type="domain" description="WW" evidence="2">
    <location>
        <begin position="576"/>
        <end position="610"/>
    </location>
</feature>
<reference evidence="3 4" key="1">
    <citation type="journal article" date="2018" name="Sci. Rep.">
        <title>A complete Leishmania donovani reference genome identifies novel genetic variations associated with virulence.</title>
        <authorList>
            <person name="Lypaczewski P."/>
            <person name="Hoshizaki J."/>
            <person name="Zhang W.-W."/>
            <person name="McCall L.-I."/>
            <person name="Torcivia-Rodriguez J."/>
            <person name="Simonyan V."/>
            <person name="Kaur A."/>
            <person name="Dewar K."/>
            <person name="Matlashewski G."/>
        </authorList>
    </citation>
    <scope>NUCLEOTIDE SEQUENCE [LARGE SCALE GENOMIC DNA]</scope>
    <source>
        <strain evidence="3 4">LdCL</strain>
    </source>
</reference>
<dbReference type="VEuPathDB" id="TriTrypDB:LDHU3_36.8280"/>
<dbReference type="VEuPathDB" id="TriTrypDB:LdCL_360069800"/>
<dbReference type="PROSITE" id="PS50020">
    <property type="entry name" value="WW_DOMAIN_2"/>
    <property type="match status" value="1"/>
</dbReference>
<gene>
    <name evidence="3" type="ORF">LdCL_360069800</name>
</gene>
<feature type="compositionally biased region" description="Low complexity" evidence="1">
    <location>
        <begin position="1"/>
        <end position="13"/>
    </location>
</feature>
<evidence type="ECO:0000313" key="4">
    <source>
        <dbReference type="Proteomes" id="UP000274082"/>
    </source>
</evidence>
<feature type="compositionally biased region" description="Low complexity" evidence="1">
    <location>
        <begin position="43"/>
        <end position="59"/>
    </location>
</feature>
<dbReference type="InterPro" id="IPR035979">
    <property type="entry name" value="RBD_domain_sf"/>
</dbReference>
<name>A0A3S7XBY9_LEIDO</name>
<proteinExistence type="predicted"/>
<feature type="compositionally biased region" description="Polar residues" evidence="1">
    <location>
        <begin position="33"/>
        <end position="42"/>
    </location>
</feature>
<dbReference type="EMBL" id="CP029535">
    <property type="protein sequence ID" value="AYU83982.1"/>
    <property type="molecule type" value="Genomic_DNA"/>
</dbReference>
<dbReference type="Proteomes" id="UP000274082">
    <property type="component" value="Chromosome 36"/>
</dbReference>
<dbReference type="OrthoDB" id="264595at2759"/>
<evidence type="ECO:0000256" key="1">
    <source>
        <dbReference type="SAM" id="MobiDB-lite"/>
    </source>
</evidence>
<dbReference type="Gene3D" id="2.20.70.10">
    <property type="match status" value="1"/>
</dbReference>
<dbReference type="GO" id="GO:0003676">
    <property type="term" value="F:nucleic acid binding"/>
    <property type="evidence" value="ECO:0007669"/>
    <property type="project" value="InterPro"/>
</dbReference>
<dbReference type="InterPro" id="IPR036020">
    <property type="entry name" value="WW_dom_sf"/>
</dbReference>
<dbReference type="AlphaFoldDB" id="A0A3S7XBY9"/>
<feature type="compositionally biased region" description="Basic and acidic residues" evidence="1">
    <location>
        <begin position="16"/>
        <end position="29"/>
    </location>
</feature>
<feature type="compositionally biased region" description="Low complexity" evidence="1">
    <location>
        <begin position="67"/>
        <end position="94"/>
    </location>
</feature>
<protein>
    <recommendedName>
        <fullName evidence="2">WW domain-containing protein</fullName>
    </recommendedName>
</protein>
<evidence type="ECO:0000313" key="3">
    <source>
        <dbReference type="EMBL" id="AYU83982.1"/>
    </source>
</evidence>
<organism evidence="3 4">
    <name type="scientific">Leishmania donovani</name>
    <dbReference type="NCBI Taxonomy" id="5661"/>
    <lineage>
        <taxon>Eukaryota</taxon>
        <taxon>Discoba</taxon>
        <taxon>Euglenozoa</taxon>
        <taxon>Kinetoplastea</taxon>
        <taxon>Metakinetoplastina</taxon>
        <taxon>Trypanosomatida</taxon>
        <taxon>Trypanosomatidae</taxon>
        <taxon>Leishmaniinae</taxon>
        <taxon>Leishmania</taxon>
    </lineage>
</organism>
<keyword evidence="4" id="KW-1185">Reference proteome</keyword>
<feature type="region of interest" description="Disordered" evidence="1">
    <location>
        <begin position="1"/>
        <end position="130"/>
    </location>
</feature>
<dbReference type="SUPFAM" id="SSF54928">
    <property type="entry name" value="RNA-binding domain, RBD"/>
    <property type="match status" value="1"/>
</dbReference>
<accession>A0A3S7XBY9</accession>
<evidence type="ECO:0000259" key="2">
    <source>
        <dbReference type="PROSITE" id="PS50020"/>
    </source>
</evidence>
<dbReference type="PROSITE" id="PS01159">
    <property type="entry name" value="WW_DOMAIN_1"/>
    <property type="match status" value="1"/>
</dbReference>